<dbReference type="Proteomes" id="UP000821866">
    <property type="component" value="Unassembled WGS sequence"/>
</dbReference>
<sequence>MTRVAFGVSSSPFLSSDSVVQSRDQQFLKDGLSLENVNDQSSKSKVLGLLWDRSSDPITITSQAVFTFIATQPSTKRTILQAFARLFDPLGFVTSFDVTARIPSHGLWREDIDWDEPLPLEQGAGSNSGCGGSISDEGGNVVGSCAQIWVLVKEPQDLNSELVAVCPTAVSAQAIHPPTLLRDLQKYSFFSRLL</sequence>
<dbReference type="AlphaFoldDB" id="A0A9J6CYL9"/>
<proteinExistence type="predicted"/>
<dbReference type="Pfam" id="PF05380">
    <property type="entry name" value="Peptidase_A17"/>
    <property type="match status" value="1"/>
</dbReference>
<name>A0A9J6CYL9_RHIMP</name>
<accession>A0A9J6CYL9</accession>
<reference evidence="1" key="1">
    <citation type="journal article" date="2020" name="Cell">
        <title>Large-Scale Comparative Analyses of Tick Genomes Elucidate Their Genetic Diversity and Vector Capacities.</title>
        <authorList>
            <consortium name="Tick Genome and Microbiome Consortium (TIGMIC)"/>
            <person name="Jia N."/>
            <person name="Wang J."/>
            <person name="Shi W."/>
            <person name="Du L."/>
            <person name="Sun Y."/>
            <person name="Zhan W."/>
            <person name="Jiang J.F."/>
            <person name="Wang Q."/>
            <person name="Zhang B."/>
            <person name="Ji P."/>
            <person name="Bell-Sakyi L."/>
            <person name="Cui X.M."/>
            <person name="Yuan T.T."/>
            <person name="Jiang B.G."/>
            <person name="Yang W.F."/>
            <person name="Lam T.T."/>
            <person name="Chang Q.C."/>
            <person name="Ding S.J."/>
            <person name="Wang X.J."/>
            <person name="Zhu J.G."/>
            <person name="Ruan X.D."/>
            <person name="Zhao L."/>
            <person name="Wei J.T."/>
            <person name="Ye R.Z."/>
            <person name="Que T.C."/>
            <person name="Du C.H."/>
            <person name="Zhou Y.H."/>
            <person name="Cheng J.X."/>
            <person name="Dai P.F."/>
            <person name="Guo W.B."/>
            <person name="Han X.H."/>
            <person name="Huang E.J."/>
            <person name="Li L.F."/>
            <person name="Wei W."/>
            <person name="Gao Y.C."/>
            <person name="Liu J.Z."/>
            <person name="Shao H.Z."/>
            <person name="Wang X."/>
            <person name="Wang C.C."/>
            <person name="Yang T.C."/>
            <person name="Huo Q.B."/>
            <person name="Li W."/>
            <person name="Chen H.Y."/>
            <person name="Chen S.E."/>
            <person name="Zhou L.G."/>
            <person name="Ni X.B."/>
            <person name="Tian J.H."/>
            <person name="Sheng Y."/>
            <person name="Liu T."/>
            <person name="Pan Y.S."/>
            <person name="Xia L.Y."/>
            <person name="Li J."/>
            <person name="Zhao F."/>
            <person name="Cao W.C."/>
        </authorList>
    </citation>
    <scope>NUCLEOTIDE SEQUENCE</scope>
    <source>
        <strain evidence="1">Rmic-2018</strain>
    </source>
</reference>
<dbReference type="EMBL" id="JABSTU010004478">
    <property type="protein sequence ID" value="KAH7958135.1"/>
    <property type="molecule type" value="Genomic_DNA"/>
</dbReference>
<keyword evidence="2" id="KW-1185">Reference proteome</keyword>
<organism evidence="1 2">
    <name type="scientific">Rhipicephalus microplus</name>
    <name type="common">Cattle tick</name>
    <name type="synonym">Boophilus microplus</name>
    <dbReference type="NCBI Taxonomy" id="6941"/>
    <lineage>
        <taxon>Eukaryota</taxon>
        <taxon>Metazoa</taxon>
        <taxon>Ecdysozoa</taxon>
        <taxon>Arthropoda</taxon>
        <taxon>Chelicerata</taxon>
        <taxon>Arachnida</taxon>
        <taxon>Acari</taxon>
        <taxon>Parasitiformes</taxon>
        <taxon>Ixodida</taxon>
        <taxon>Ixodoidea</taxon>
        <taxon>Ixodidae</taxon>
        <taxon>Rhipicephalinae</taxon>
        <taxon>Rhipicephalus</taxon>
        <taxon>Boophilus</taxon>
    </lineage>
</organism>
<protein>
    <submittedName>
        <fullName evidence="1">Uncharacterized protein</fullName>
    </submittedName>
</protein>
<dbReference type="InterPro" id="IPR008042">
    <property type="entry name" value="Retrotrans_Pao"/>
</dbReference>
<comment type="caution">
    <text evidence="1">The sequence shown here is derived from an EMBL/GenBank/DDBJ whole genome shotgun (WGS) entry which is preliminary data.</text>
</comment>
<reference evidence="1" key="2">
    <citation type="submission" date="2021-09" db="EMBL/GenBank/DDBJ databases">
        <authorList>
            <person name="Jia N."/>
            <person name="Wang J."/>
            <person name="Shi W."/>
            <person name="Du L."/>
            <person name="Sun Y."/>
            <person name="Zhan W."/>
            <person name="Jiang J."/>
            <person name="Wang Q."/>
            <person name="Zhang B."/>
            <person name="Ji P."/>
            <person name="Sakyi L.B."/>
            <person name="Cui X."/>
            <person name="Yuan T."/>
            <person name="Jiang B."/>
            <person name="Yang W."/>
            <person name="Lam T.T.-Y."/>
            <person name="Chang Q."/>
            <person name="Ding S."/>
            <person name="Wang X."/>
            <person name="Zhu J."/>
            <person name="Ruan X."/>
            <person name="Zhao L."/>
            <person name="Wei J."/>
            <person name="Que T."/>
            <person name="Du C."/>
            <person name="Cheng J."/>
            <person name="Dai P."/>
            <person name="Han X."/>
            <person name="Huang E."/>
            <person name="Gao Y."/>
            <person name="Liu J."/>
            <person name="Shao H."/>
            <person name="Ye R."/>
            <person name="Li L."/>
            <person name="Wei W."/>
            <person name="Wang X."/>
            <person name="Wang C."/>
            <person name="Huo Q."/>
            <person name="Li W."/>
            <person name="Guo W."/>
            <person name="Chen H."/>
            <person name="Chen S."/>
            <person name="Zhou L."/>
            <person name="Zhou L."/>
            <person name="Ni X."/>
            <person name="Tian J."/>
            <person name="Zhou Y."/>
            <person name="Sheng Y."/>
            <person name="Liu T."/>
            <person name="Pan Y."/>
            <person name="Xia L."/>
            <person name="Li J."/>
            <person name="Zhao F."/>
            <person name="Cao W."/>
        </authorList>
    </citation>
    <scope>NUCLEOTIDE SEQUENCE</scope>
    <source>
        <strain evidence="1">Rmic-2018</strain>
        <tissue evidence="1">Larvae</tissue>
    </source>
</reference>
<gene>
    <name evidence="1" type="ORF">HPB51_027879</name>
</gene>
<evidence type="ECO:0000313" key="2">
    <source>
        <dbReference type="Proteomes" id="UP000821866"/>
    </source>
</evidence>
<evidence type="ECO:0000313" key="1">
    <source>
        <dbReference type="EMBL" id="KAH7958135.1"/>
    </source>
</evidence>